<gene>
    <name evidence="11" type="ORF">UU14_C0001G0016</name>
</gene>
<evidence type="ECO:0000256" key="1">
    <source>
        <dbReference type="ARBA" id="ARBA00004477"/>
    </source>
</evidence>
<dbReference type="AlphaFoldDB" id="A0A0G0T792"/>
<keyword evidence="7" id="KW-0256">Endoplasmic reticulum</keyword>
<evidence type="ECO:0000256" key="9">
    <source>
        <dbReference type="ARBA" id="ARBA00023136"/>
    </source>
</evidence>
<evidence type="ECO:0008006" key="13">
    <source>
        <dbReference type="Google" id="ProtNLM"/>
    </source>
</evidence>
<dbReference type="EMBL" id="LBZM01000001">
    <property type="protein sequence ID" value="KKR72874.1"/>
    <property type="molecule type" value="Genomic_DNA"/>
</dbReference>
<feature type="transmembrane region" description="Helical" evidence="10">
    <location>
        <begin position="12"/>
        <end position="31"/>
    </location>
</feature>
<keyword evidence="3" id="KW-0337">GPI-anchor biosynthesis</keyword>
<keyword evidence="9 10" id="KW-0472">Membrane</keyword>
<keyword evidence="6 10" id="KW-0812">Transmembrane</keyword>
<evidence type="ECO:0000256" key="4">
    <source>
        <dbReference type="ARBA" id="ARBA00022676"/>
    </source>
</evidence>
<feature type="transmembrane region" description="Helical" evidence="10">
    <location>
        <begin position="92"/>
        <end position="115"/>
    </location>
</feature>
<accession>A0A0G0T792</accession>
<feature type="transmembrane region" description="Helical" evidence="10">
    <location>
        <begin position="282"/>
        <end position="303"/>
    </location>
</feature>
<evidence type="ECO:0000256" key="2">
    <source>
        <dbReference type="ARBA" id="ARBA00004687"/>
    </source>
</evidence>
<feature type="transmembrane region" description="Helical" evidence="10">
    <location>
        <begin position="254"/>
        <end position="275"/>
    </location>
</feature>
<dbReference type="GO" id="GO:0000009">
    <property type="term" value="F:alpha-1,6-mannosyltransferase activity"/>
    <property type="evidence" value="ECO:0007669"/>
    <property type="project" value="InterPro"/>
</dbReference>
<feature type="transmembrane region" description="Helical" evidence="10">
    <location>
        <begin position="323"/>
        <end position="344"/>
    </location>
</feature>
<dbReference type="InterPro" id="IPR007315">
    <property type="entry name" value="PIG-V/Gpi18"/>
</dbReference>
<protein>
    <recommendedName>
        <fullName evidence="13">Glycosyltransferase RgtA/B/C/D-like domain-containing protein</fullName>
    </recommendedName>
</protein>
<feature type="transmembrane region" description="Helical" evidence="10">
    <location>
        <begin position="144"/>
        <end position="166"/>
    </location>
</feature>
<keyword evidence="4" id="KW-0328">Glycosyltransferase</keyword>
<evidence type="ECO:0000256" key="8">
    <source>
        <dbReference type="ARBA" id="ARBA00022989"/>
    </source>
</evidence>
<evidence type="ECO:0000313" key="11">
    <source>
        <dbReference type="EMBL" id="KKR72874.1"/>
    </source>
</evidence>
<comment type="caution">
    <text evidence="11">The sequence shown here is derived from an EMBL/GenBank/DDBJ whole genome shotgun (WGS) entry which is preliminary data.</text>
</comment>
<comment type="subcellular location">
    <subcellularLocation>
        <location evidence="1">Endoplasmic reticulum membrane</location>
        <topology evidence="1">Multi-pass membrane protein</topology>
    </subcellularLocation>
</comment>
<dbReference type="GO" id="GO:0006506">
    <property type="term" value="P:GPI anchor biosynthetic process"/>
    <property type="evidence" value="ECO:0007669"/>
    <property type="project" value="UniProtKB-UniPathway"/>
</dbReference>
<comment type="pathway">
    <text evidence="2">Glycolipid biosynthesis; glycosylphosphatidylinositol-anchor biosynthesis.</text>
</comment>
<reference evidence="11 12" key="1">
    <citation type="journal article" date="2015" name="Nature">
        <title>rRNA introns, odd ribosomes, and small enigmatic genomes across a large radiation of phyla.</title>
        <authorList>
            <person name="Brown C.T."/>
            <person name="Hug L.A."/>
            <person name="Thomas B.C."/>
            <person name="Sharon I."/>
            <person name="Castelle C.J."/>
            <person name="Singh A."/>
            <person name="Wilkins M.J."/>
            <person name="Williams K.H."/>
            <person name="Banfield J.F."/>
        </authorList>
    </citation>
    <scope>NUCLEOTIDE SEQUENCE [LARGE SCALE GENOMIC DNA]</scope>
</reference>
<dbReference type="PANTHER" id="PTHR12468:SF2">
    <property type="entry name" value="GPI MANNOSYLTRANSFERASE 2"/>
    <property type="match status" value="1"/>
</dbReference>
<dbReference type="PANTHER" id="PTHR12468">
    <property type="entry name" value="GPI MANNOSYLTRANSFERASE 2"/>
    <property type="match status" value="1"/>
</dbReference>
<dbReference type="GO" id="GO:0031501">
    <property type="term" value="C:mannosyltransferase complex"/>
    <property type="evidence" value="ECO:0007669"/>
    <property type="project" value="TreeGrafter"/>
</dbReference>
<sequence>MKSGKVSSSGDMLRFILISFLGWRVLLELIARFTPQYLTKQTMFLGPIPWANFDGVHYLSIAERGYVQYEQAFFPLYPVLIRFIGRLFHQDFVLAAMLISHLSFIGSLIFLWKLIPLIPSLPKDKIPSIQKWTIVFTLAFPTSYYFASVYTESLFLFLILASFYFFQKKRYVFYGIGASITSGVRLVGSFLLVPVGLFAYMTYLWKQYGDPLLFMHVQPAFGANRSGSELVILPQVLWRYLKIFIKVPARQYDWWIALFELFCFILSLLLLWIAWRRKYPRAWVYFSLASIIVPTLTGTLSSMPRYVLVAFPLYIVLAQMPKALKIGIFIVSVYLLIIGTLLFTHGYWIA</sequence>
<evidence type="ECO:0000256" key="3">
    <source>
        <dbReference type="ARBA" id="ARBA00022502"/>
    </source>
</evidence>
<dbReference type="UniPathway" id="UPA00196"/>
<dbReference type="GO" id="GO:0004376">
    <property type="term" value="F:GPI mannosyltransferase activity"/>
    <property type="evidence" value="ECO:0007669"/>
    <property type="project" value="InterPro"/>
</dbReference>
<evidence type="ECO:0000256" key="5">
    <source>
        <dbReference type="ARBA" id="ARBA00022679"/>
    </source>
</evidence>
<keyword evidence="5" id="KW-0808">Transferase</keyword>
<evidence type="ECO:0000256" key="10">
    <source>
        <dbReference type="SAM" id="Phobius"/>
    </source>
</evidence>
<dbReference type="GO" id="GO:0016020">
    <property type="term" value="C:membrane"/>
    <property type="evidence" value="ECO:0007669"/>
    <property type="project" value="GOC"/>
</dbReference>
<dbReference type="Proteomes" id="UP000034664">
    <property type="component" value="Unassembled WGS sequence"/>
</dbReference>
<evidence type="ECO:0000256" key="7">
    <source>
        <dbReference type="ARBA" id="ARBA00022824"/>
    </source>
</evidence>
<organism evidence="11 12">
    <name type="scientific">Candidatus Roizmanbacteria bacterium GW2011_GWB1_40_7</name>
    <dbReference type="NCBI Taxonomy" id="1618482"/>
    <lineage>
        <taxon>Bacteria</taxon>
        <taxon>Candidatus Roizmaniibacteriota</taxon>
    </lineage>
</organism>
<evidence type="ECO:0000313" key="12">
    <source>
        <dbReference type="Proteomes" id="UP000034664"/>
    </source>
</evidence>
<proteinExistence type="predicted"/>
<keyword evidence="8 10" id="KW-1133">Transmembrane helix</keyword>
<name>A0A0G0T792_9BACT</name>
<feature type="transmembrane region" description="Helical" evidence="10">
    <location>
        <begin position="186"/>
        <end position="205"/>
    </location>
</feature>
<evidence type="ECO:0000256" key="6">
    <source>
        <dbReference type="ARBA" id="ARBA00022692"/>
    </source>
</evidence>